<dbReference type="GeneID" id="110791986"/>
<keyword evidence="7 8" id="KW-0624">Polysaccharide degradation</keyword>
<dbReference type="InterPro" id="IPR008928">
    <property type="entry name" value="6-hairpin_glycosidase_sf"/>
</dbReference>
<dbReference type="PROSITE" id="PS00592">
    <property type="entry name" value="GH9_2"/>
    <property type="match status" value="1"/>
</dbReference>
<evidence type="ECO:0000256" key="7">
    <source>
        <dbReference type="ARBA" id="ARBA00023326"/>
    </source>
</evidence>
<sequence>MGSFRLYGLLLVSLQLFYVLTSTATIKVVATATFDYNDALDKSLLFFEAQRSGSLPVNRRVTWRGDSGLNDGFSEQADLVGGYYDAGDHVKFGLPMAYSVTLISWAAIDFRKEILAANQMDYTLETIRWGTDYFLKAHCDKNVLWAQVGDGEADHSCWQRAEEMTTPRIAYRLDSSHPGSDVAGETAAALAAASLAFRSHNSSYSTLLLRHAKEIFSFADTFRGVYDDSYPDAETFYPSSGYSDELLWAAAWLYRATNNDYYLQYASYNAASLGGTGNSVKMFSWDNKYAGLQILLAKVLLDGDGQSYTDTLTQYKARADFFVCAYLQKNNGDNVPMTPGGLAFLLASNNLQYAASASFLLAIYSDYLSGSSSVIDCPDGKVQPQDLLNFAKSQADYILGENPQSMSYLIGYGTNYPQKAHHRGSSIPSMNELSSRLECSQGFDEWYKNWGPNPNILYGGLVGGPDSSDCFTDDRDNYDQSEPTLTAGAPLIGLFSKLHSVCSPSPPSGYYDSPKTPLKSSPAYTPGTPSIPKEPSTGEVPLYPPNQPTETPLQSTSVEDPAAPAPAPNSDYNMDSPASSPGIADYVLVNQPLNTAPSARGGGIQYFVLRAMLFLVPLLAIL</sequence>
<keyword evidence="3 8" id="KW-0378">Hydrolase</keyword>
<feature type="chain" id="PRO_5040536166" description="Endoglucanase" evidence="9">
    <location>
        <begin position="25"/>
        <end position="622"/>
    </location>
</feature>
<evidence type="ECO:0000313" key="13">
    <source>
        <dbReference type="RefSeq" id="XP_021852459.1"/>
    </source>
</evidence>
<evidence type="ECO:0000256" key="8">
    <source>
        <dbReference type="PROSITE-ProRule" id="PRU10059"/>
    </source>
</evidence>
<keyword evidence="4 9" id="KW-0136">Cellulose degradation</keyword>
<feature type="signal peptide" evidence="9">
    <location>
        <begin position="1"/>
        <end position="24"/>
    </location>
</feature>
<keyword evidence="6 8" id="KW-0326">Glycosidase</keyword>
<reference evidence="12" key="1">
    <citation type="journal article" date="2021" name="Nat. Commun.">
        <title>Genomic analyses provide insights into spinach domestication and the genetic basis of agronomic traits.</title>
        <authorList>
            <person name="Cai X."/>
            <person name="Sun X."/>
            <person name="Xu C."/>
            <person name="Sun H."/>
            <person name="Wang X."/>
            <person name="Ge C."/>
            <person name="Zhang Z."/>
            <person name="Wang Q."/>
            <person name="Fei Z."/>
            <person name="Jiao C."/>
            <person name="Wang Q."/>
        </authorList>
    </citation>
    <scope>NUCLEOTIDE SEQUENCE [LARGE SCALE GENOMIC DNA]</scope>
    <source>
        <strain evidence="12">cv. Varoflay</strain>
    </source>
</reference>
<dbReference type="KEGG" id="soe:110791986"/>
<keyword evidence="9" id="KW-0732">Signal</keyword>
<dbReference type="SUPFAM" id="SSF48208">
    <property type="entry name" value="Six-hairpin glycosidases"/>
    <property type="match status" value="1"/>
</dbReference>
<evidence type="ECO:0000256" key="2">
    <source>
        <dbReference type="ARBA" id="ARBA00007072"/>
    </source>
</evidence>
<reference evidence="13" key="2">
    <citation type="submission" date="2025-08" db="UniProtKB">
        <authorList>
            <consortium name="RefSeq"/>
        </authorList>
    </citation>
    <scope>IDENTIFICATION</scope>
    <source>
        <tissue evidence="13">Leaf</tissue>
    </source>
</reference>
<dbReference type="InterPro" id="IPR018221">
    <property type="entry name" value="Glyco_hydro_9_His_AS"/>
</dbReference>
<evidence type="ECO:0000256" key="10">
    <source>
        <dbReference type="SAM" id="MobiDB-lite"/>
    </source>
</evidence>
<evidence type="ECO:0000256" key="5">
    <source>
        <dbReference type="ARBA" id="ARBA00023277"/>
    </source>
</evidence>
<dbReference type="Gene3D" id="1.50.10.10">
    <property type="match status" value="1"/>
</dbReference>
<protein>
    <recommendedName>
        <fullName evidence="9">Endoglucanase</fullName>
        <ecNumber evidence="9">3.2.1.4</ecNumber>
    </recommendedName>
</protein>
<feature type="region of interest" description="Disordered" evidence="10">
    <location>
        <begin position="506"/>
        <end position="577"/>
    </location>
</feature>
<dbReference type="GO" id="GO:0030245">
    <property type="term" value="P:cellulose catabolic process"/>
    <property type="evidence" value="ECO:0007669"/>
    <property type="project" value="UniProtKB-KW"/>
</dbReference>
<dbReference type="AlphaFoldDB" id="A0A9R0JZ49"/>
<evidence type="ECO:0000259" key="11">
    <source>
        <dbReference type="Pfam" id="PF00759"/>
    </source>
</evidence>
<dbReference type="InterPro" id="IPR012341">
    <property type="entry name" value="6hp_glycosidase-like_sf"/>
</dbReference>
<dbReference type="Pfam" id="PF00759">
    <property type="entry name" value="Glyco_hydro_9"/>
    <property type="match status" value="1"/>
</dbReference>
<dbReference type="RefSeq" id="XP_021852459.1">
    <property type="nucleotide sequence ID" value="XM_021996767.2"/>
</dbReference>
<organism evidence="12 13">
    <name type="scientific">Spinacia oleracea</name>
    <name type="common">Spinach</name>
    <dbReference type="NCBI Taxonomy" id="3562"/>
    <lineage>
        <taxon>Eukaryota</taxon>
        <taxon>Viridiplantae</taxon>
        <taxon>Streptophyta</taxon>
        <taxon>Embryophyta</taxon>
        <taxon>Tracheophyta</taxon>
        <taxon>Spermatophyta</taxon>
        <taxon>Magnoliopsida</taxon>
        <taxon>eudicotyledons</taxon>
        <taxon>Gunneridae</taxon>
        <taxon>Pentapetalae</taxon>
        <taxon>Caryophyllales</taxon>
        <taxon>Chenopodiaceae</taxon>
        <taxon>Chenopodioideae</taxon>
        <taxon>Anserineae</taxon>
        <taxon>Spinacia</taxon>
    </lineage>
</organism>
<comment type="catalytic activity">
    <reaction evidence="1 9">
        <text>Endohydrolysis of (1-&gt;4)-beta-D-glucosidic linkages in cellulose, lichenin and cereal beta-D-glucans.</text>
        <dbReference type="EC" id="3.2.1.4"/>
    </reaction>
</comment>
<dbReference type="InterPro" id="IPR001701">
    <property type="entry name" value="Glyco_hydro_9"/>
</dbReference>
<dbReference type="PANTHER" id="PTHR22298">
    <property type="entry name" value="ENDO-1,4-BETA-GLUCANASE"/>
    <property type="match status" value="1"/>
</dbReference>
<evidence type="ECO:0000256" key="1">
    <source>
        <dbReference type="ARBA" id="ARBA00000966"/>
    </source>
</evidence>
<dbReference type="FunFam" id="1.50.10.10:FF:000020">
    <property type="entry name" value="Endoglucanase"/>
    <property type="match status" value="1"/>
</dbReference>
<dbReference type="GO" id="GO:0008810">
    <property type="term" value="F:cellulase activity"/>
    <property type="evidence" value="ECO:0007669"/>
    <property type="project" value="UniProtKB-EC"/>
</dbReference>
<dbReference type="Proteomes" id="UP000813463">
    <property type="component" value="Chromosome 2"/>
</dbReference>
<proteinExistence type="inferred from homology"/>
<evidence type="ECO:0000256" key="9">
    <source>
        <dbReference type="RuleBase" id="RU361166"/>
    </source>
</evidence>
<name>A0A9R0JZ49_SPIOL</name>
<dbReference type="OrthoDB" id="10257085at2759"/>
<keyword evidence="12" id="KW-1185">Reference proteome</keyword>
<feature type="active site" evidence="8">
    <location>
        <position position="421"/>
    </location>
</feature>
<evidence type="ECO:0000256" key="3">
    <source>
        <dbReference type="ARBA" id="ARBA00022801"/>
    </source>
</evidence>
<gene>
    <name evidence="13" type="primary">LOC110791986</name>
</gene>
<evidence type="ECO:0000313" key="12">
    <source>
        <dbReference type="Proteomes" id="UP000813463"/>
    </source>
</evidence>
<comment type="similarity">
    <text evidence="2 8 9">Belongs to the glycosyl hydrolase 9 (cellulase E) family.</text>
</comment>
<feature type="domain" description="Glycoside hydrolase family 9" evidence="11">
    <location>
        <begin position="36"/>
        <end position="494"/>
    </location>
</feature>
<keyword evidence="5 8" id="KW-0119">Carbohydrate metabolism</keyword>
<dbReference type="EC" id="3.2.1.4" evidence="9"/>
<feature type="compositionally biased region" description="Polar residues" evidence="10">
    <location>
        <begin position="548"/>
        <end position="558"/>
    </location>
</feature>
<accession>A0A9R0JZ49</accession>
<evidence type="ECO:0000256" key="6">
    <source>
        <dbReference type="ARBA" id="ARBA00023295"/>
    </source>
</evidence>
<evidence type="ECO:0000256" key="4">
    <source>
        <dbReference type="ARBA" id="ARBA00023001"/>
    </source>
</evidence>